<dbReference type="GeneID" id="105362350"/>
<evidence type="ECO:0000313" key="12">
    <source>
        <dbReference type="Proteomes" id="UP000695007"/>
    </source>
</evidence>
<dbReference type="RefSeq" id="XP_011498081.1">
    <property type="nucleotide sequence ID" value="XM_011499779.1"/>
</dbReference>
<evidence type="ECO:0000256" key="1">
    <source>
        <dbReference type="ARBA" id="ARBA00004389"/>
    </source>
</evidence>
<dbReference type="Gene3D" id="3.40.5.90">
    <property type="entry name" value="CDGSH iron-sulfur domain, mitoNEET-type"/>
    <property type="match status" value="1"/>
</dbReference>
<dbReference type="GO" id="GO:0005789">
    <property type="term" value="C:endoplasmic reticulum membrane"/>
    <property type="evidence" value="ECO:0007669"/>
    <property type="project" value="UniProtKB-SubCell"/>
</dbReference>
<comment type="subcellular location">
    <subcellularLocation>
        <location evidence="1 10">Endoplasmic reticulum membrane</location>
        <topology evidence="1 10">Single-pass membrane protein</topology>
    </subcellularLocation>
</comment>
<evidence type="ECO:0000313" key="13">
    <source>
        <dbReference type="RefSeq" id="XP_011498081.1"/>
    </source>
</evidence>
<dbReference type="Pfam" id="PF10660">
    <property type="entry name" value="MitoNEET_N"/>
    <property type="match status" value="1"/>
</dbReference>
<dbReference type="SMART" id="SM00704">
    <property type="entry name" value="ZnF_CDGSH"/>
    <property type="match status" value="1"/>
</dbReference>
<evidence type="ECO:0000256" key="10">
    <source>
        <dbReference type="RuleBase" id="RU369084"/>
    </source>
</evidence>
<keyword evidence="12" id="KW-1185">Reference proteome</keyword>
<evidence type="ECO:0000256" key="4">
    <source>
        <dbReference type="ARBA" id="ARBA00022714"/>
    </source>
</evidence>
<dbReference type="AlphaFoldDB" id="A0AAJ6YHD4"/>
<dbReference type="GO" id="GO:0010506">
    <property type="term" value="P:regulation of autophagy"/>
    <property type="evidence" value="ECO:0007669"/>
    <property type="project" value="UniProtKB-UniRule"/>
</dbReference>
<evidence type="ECO:0000256" key="9">
    <source>
        <dbReference type="ARBA" id="ARBA00023136"/>
    </source>
</evidence>
<keyword evidence="5 10" id="KW-0479">Metal-binding</keyword>
<accession>A0AAJ6YHD4</accession>
<protein>
    <recommendedName>
        <fullName evidence="10">CDGSH iron-sulfur domain-containing protein 2 homologue</fullName>
    </recommendedName>
</protein>
<dbReference type="PANTHER" id="PTHR13680">
    <property type="entry name" value="CDGSH IRON-SULFUR DOMAIN-CONTAINING PROTEIN 1"/>
    <property type="match status" value="1"/>
</dbReference>
<evidence type="ECO:0000256" key="7">
    <source>
        <dbReference type="ARBA" id="ARBA00023004"/>
    </source>
</evidence>
<feature type="domain" description="Iron-binding zinc finger CDGSH type" evidence="11">
    <location>
        <begin position="79"/>
        <end position="117"/>
    </location>
</feature>
<gene>
    <name evidence="13" type="primary">LOC105362350</name>
</gene>
<keyword evidence="8 10" id="KW-0411">Iron-sulfur</keyword>
<dbReference type="GO" id="GO:0051537">
    <property type="term" value="F:2 iron, 2 sulfur cluster binding"/>
    <property type="evidence" value="ECO:0007669"/>
    <property type="project" value="UniProtKB-UniRule"/>
</dbReference>
<dbReference type="GO" id="GO:0046872">
    <property type="term" value="F:metal ion binding"/>
    <property type="evidence" value="ECO:0007669"/>
    <property type="project" value="UniProtKB-UniRule"/>
</dbReference>
<dbReference type="InterPro" id="IPR045131">
    <property type="entry name" value="CISD1/2"/>
</dbReference>
<dbReference type="Pfam" id="PF09360">
    <property type="entry name" value="zf-CDGSH"/>
    <property type="match status" value="1"/>
</dbReference>
<dbReference type="GO" id="GO:0005741">
    <property type="term" value="C:mitochondrial outer membrane"/>
    <property type="evidence" value="ECO:0007669"/>
    <property type="project" value="TreeGrafter"/>
</dbReference>
<dbReference type="CTD" id="493856"/>
<keyword evidence="3 10" id="KW-0812">Transmembrane</keyword>
<proteinExistence type="inferred from homology"/>
<dbReference type="KEGG" id="csol:105362350"/>
<evidence type="ECO:0000259" key="11">
    <source>
        <dbReference type="SMART" id="SM00704"/>
    </source>
</evidence>
<name>A0AAJ6YHD4_9HYME</name>
<keyword evidence="10" id="KW-0256">Endoplasmic reticulum</keyword>
<evidence type="ECO:0000256" key="2">
    <source>
        <dbReference type="ARBA" id="ARBA00008624"/>
    </source>
</evidence>
<dbReference type="PANTHER" id="PTHR13680:SF5">
    <property type="entry name" value="CDGSH IRON-SULFUR DOMAIN-CONTAINING PROTEIN 1"/>
    <property type="match status" value="1"/>
</dbReference>
<evidence type="ECO:0000256" key="3">
    <source>
        <dbReference type="ARBA" id="ARBA00022692"/>
    </source>
</evidence>
<keyword evidence="4 10" id="KW-0001">2Fe-2S</keyword>
<keyword evidence="9 10" id="KW-0472">Membrane</keyword>
<keyword evidence="7 10" id="KW-0408">Iron</keyword>
<evidence type="ECO:0000256" key="6">
    <source>
        <dbReference type="ARBA" id="ARBA00022989"/>
    </source>
</evidence>
<dbReference type="Proteomes" id="UP000695007">
    <property type="component" value="Unplaced"/>
</dbReference>
<organism evidence="12 13">
    <name type="scientific">Ceratosolen solmsi marchali</name>
    <dbReference type="NCBI Taxonomy" id="326594"/>
    <lineage>
        <taxon>Eukaryota</taxon>
        <taxon>Metazoa</taxon>
        <taxon>Ecdysozoa</taxon>
        <taxon>Arthropoda</taxon>
        <taxon>Hexapoda</taxon>
        <taxon>Insecta</taxon>
        <taxon>Pterygota</taxon>
        <taxon>Neoptera</taxon>
        <taxon>Endopterygota</taxon>
        <taxon>Hymenoptera</taxon>
        <taxon>Apocrita</taxon>
        <taxon>Proctotrupomorpha</taxon>
        <taxon>Chalcidoidea</taxon>
        <taxon>Agaonidae</taxon>
        <taxon>Agaoninae</taxon>
        <taxon>Ceratosolen</taxon>
    </lineage>
</organism>
<dbReference type="InterPro" id="IPR042216">
    <property type="entry name" value="MitoNEET_CISD"/>
</dbReference>
<keyword evidence="6 10" id="KW-1133">Transmembrane helix</keyword>
<feature type="transmembrane region" description="Helical" evidence="10">
    <location>
        <begin position="36"/>
        <end position="57"/>
    </location>
</feature>
<comment type="cofactor">
    <cofactor evidence="10">
        <name>[2Fe-2S] cluster</name>
        <dbReference type="ChEBI" id="CHEBI:190135"/>
    </cofactor>
    <text evidence="10">Binds 1 [2Fe-2S] cluster.</text>
</comment>
<evidence type="ECO:0000256" key="8">
    <source>
        <dbReference type="ARBA" id="ARBA00023014"/>
    </source>
</evidence>
<reference evidence="13" key="1">
    <citation type="submission" date="2025-08" db="UniProtKB">
        <authorList>
            <consortium name="RefSeq"/>
        </authorList>
    </citation>
    <scope>IDENTIFICATION</scope>
</reference>
<evidence type="ECO:0000256" key="5">
    <source>
        <dbReference type="ARBA" id="ARBA00022723"/>
    </source>
</evidence>
<dbReference type="InterPro" id="IPR018967">
    <property type="entry name" value="FeS-contain_CDGSH-typ"/>
</dbReference>
<sequence length="131" mass="14631">MEPIAHLVKVSVPNYLSNLPIPDSIGGWFQLGVKDWFSLIPPTAVLVGIGYMSYLSFCPKARKGNCKRVNSKIKLLNNKVVDVLDIENITENVAFCRCWKTKNWPYCDGSHAGHNSKCNDNLGPLVINKKN</sequence>
<dbReference type="InterPro" id="IPR019610">
    <property type="entry name" value="FeS-contain_mitoNEET_N"/>
</dbReference>
<comment type="similarity">
    <text evidence="2 10">Belongs to the CISD protein family. CISD2 subfamily.</text>
</comment>